<accession>A0A813RER4</accession>
<comment type="caution">
    <text evidence="3">The sequence shown here is derived from an EMBL/GenBank/DDBJ whole genome shotgun (WGS) entry which is preliminary data.</text>
</comment>
<dbReference type="InterPro" id="IPR043183">
    <property type="entry name" value="DNJB2/6-like"/>
</dbReference>
<dbReference type="PROSITE" id="PS00636">
    <property type="entry name" value="DNAJ_1"/>
    <property type="match status" value="1"/>
</dbReference>
<dbReference type="InterPro" id="IPR036869">
    <property type="entry name" value="J_dom_sf"/>
</dbReference>
<dbReference type="SMART" id="SM00271">
    <property type="entry name" value="DnaJ"/>
    <property type="match status" value="1"/>
</dbReference>
<evidence type="ECO:0000256" key="1">
    <source>
        <dbReference type="ARBA" id="ARBA00023186"/>
    </source>
</evidence>
<dbReference type="PANTHER" id="PTHR45168">
    <property type="entry name" value="DNAJ HOMOLOG SUBFAMILY B MEMBER 2"/>
    <property type="match status" value="1"/>
</dbReference>
<proteinExistence type="predicted"/>
<dbReference type="PRINTS" id="PR00625">
    <property type="entry name" value="JDOMAIN"/>
</dbReference>
<dbReference type="PANTHER" id="PTHR45168:SF3">
    <property type="entry name" value="DNAJ HEAT SHOCK PROTEIN FAMILY (HSP40) MEMBER B2"/>
    <property type="match status" value="1"/>
</dbReference>
<gene>
    <name evidence="3" type="ORF">OXX778_LOCUS5410</name>
</gene>
<dbReference type="EMBL" id="CAJNOC010000587">
    <property type="protein sequence ID" value="CAF0780045.1"/>
    <property type="molecule type" value="Genomic_DNA"/>
</dbReference>
<dbReference type="OrthoDB" id="10250354at2759"/>
<dbReference type="InterPro" id="IPR018253">
    <property type="entry name" value="DnaJ_domain_CS"/>
</dbReference>
<feature type="domain" description="J" evidence="2">
    <location>
        <begin position="6"/>
        <end position="72"/>
    </location>
</feature>
<reference evidence="3" key="1">
    <citation type="submission" date="2021-02" db="EMBL/GenBank/DDBJ databases">
        <authorList>
            <person name="Nowell W R."/>
        </authorList>
    </citation>
    <scope>NUCLEOTIDE SEQUENCE</scope>
    <source>
        <strain evidence="3">Ploen Becks lab</strain>
    </source>
</reference>
<keyword evidence="1" id="KW-0143">Chaperone</keyword>
<evidence type="ECO:0000313" key="4">
    <source>
        <dbReference type="Proteomes" id="UP000663879"/>
    </source>
</evidence>
<dbReference type="Gene3D" id="1.10.287.110">
    <property type="entry name" value="DnaJ domain"/>
    <property type="match status" value="1"/>
</dbReference>
<dbReference type="GO" id="GO:0051082">
    <property type="term" value="F:unfolded protein binding"/>
    <property type="evidence" value="ECO:0007669"/>
    <property type="project" value="InterPro"/>
</dbReference>
<evidence type="ECO:0000259" key="2">
    <source>
        <dbReference type="PROSITE" id="PS50076"/>
    </source>
</evidence>
<evidence type="ECO:0000313" key="3">
    <source>
        <dbReference type="EMBL" id="CAF0780045.1"/>
    </source>
</evidence>
<dbReference type="GO" id="GO:0030544">
    <property type="term" value="F:Hsp70 protein binding"/>
    <property type="evidence" value="ECO:0007669"/>
    <property type="project" value="InterPro"/>
</dbReference>
<sequence length="233" mass="26904">MNDDENYYDILELTGNATDDEIRKAYRRLALKWHPDKNPNSKHEAEIKFKKISEAYEVLSNPQKKINYDRYGKEGLNGPSMSPNRNPFQDEYDWFNNQRNRRFRFRDPNDVFSDFFGTNNIFDLFNTSPFESQGFGGNFFNSNPFGRMNNLFSSNTFSPFGNFGNFSSSDDDDFTPMANVISQSSSTKCINGKKYETIRIQEGNVETVIKKEDGVVKSKTINGIPQNLEAIKH</sequence>
<dbReference type="Proteomes" id="UP000663879">
    <property type="component" value="Unassembled WGS sequence"/>
</dbReference>
<dbReference type="SUPFAM" id="SSF46565">
    <property type="entry name" value="Chaperone J-domain"/>
    <property type="match status" value="1"/>
</dbReference>
<protein>
    <recommendedName>
        <fullName evidence="2">J domain-containing protein</fullName>
    </recommendedName>
</protein>
<organism evidence="3 4">
    <name type="scientific">Brachionus calyciflorus</name>
    <dbReference type="NCBI Taxonomy" id="104777"/>
    <lineage>
        <taxon>Eukaryota</taxon>
        <taxon>Metazoa</taxon>
        <taxon>Spiralia</taxon>
        <taxon>Gnathifera</taxon>
        <taxon>Rotifera</taxon>
        <taxon>Eurotatoria</taxon>
        <taxon>Monogononta</taxon>
        <taxon>Pseudotrocha</taxon>
        <taxon>Ploima</taxon>
        <taxon>Brachionidae</taxon>
        <taxon>Brachionus</taxon>
    </lineage>
</organism>
<dbReference type="InterPro" id="IPR001623">
    <property type="entry name" value="DnaJ_domain"/>
</dbReference>
<dbReference type="CDD" id="cd06257">
    <property type="entry name" value="DnaJ"/>
    <property type="match status" value="1"/>
</dbReference>
<keyword evidence="4" id="KW-1185">Reference proteome</keyword>
<dbReference type="AlphaFoldDB" id="A0A813RER4"/>
<name>A0A813RER4_9BILA</name>
<dbReference type="PROSITE" id="PS50076">
    <property type="entry name" value="DNAJ_2"/>
    <property type="match status" value="1"/>
</dbReference>
<dbReference type="Pfam" id="PF00226">
    <property type="entry name" value="DnaJ"/>
    <property type="match status" value="1"/>
</dbReference>